<organism evidence="3 4">
    <name type="scientific">Nonomuraea antimicrobica</name>
    <dbReference type="NCBI Taxonomy" id="561173"/>
    <lineage>
        <taxon>Bacteria</taxon>
        <taxon>Bacillati</taxon>
        <taxon>Actinomycetota</taxon>
        <taxon>Actinomycetes</taxon>
        <taxon>Streptosporangiales</taxon>
        <taxon>Streptosporangiaceae</taxon>
        <taxon>Nonomuraea</taxon>
    </lineage>
</organism>
<sequence>MPGRDDTLGIGDLARLTGVSVRTIRFYCDEGIVASVRSVGGHRKFGRDAVERLAMIRRLRGLGLGLTAIASVFSGERSMAEAVAAERAALDLRLAELAWRRAALRSVEEADPGEQAARLALLAVVEDGAAAREELVEFWRLQMVAPVSEELFVSFVAMAVPQPPFDPTPSQVVAYAELVALAGDRSLRRELRDSARANSRTIGDENELLYGIGEAITLAGPPVIAGEPPREGPELDRFVAAHATVRRSEDTPAFRRELLGAVQRDRDPRVRRYWRLVGEVSGERATVGAMHGWLTDSLERSVT</sequence>
<dbReference type="InterPro" id="IPR009061">
    <property type="entry name" value="DNA-bd_dom_put_sf"/>
</dbReference>
<evidence type="ECO:0000313" key="4">
    <source>
        <dbReference type="Proteomes" id="UP001500902"/>
    </source>
</evidence>
<dbReference type="PRINTS" id="PR00040">
    <property type="entry name" value="HTHMERR"/>
</dbReference>
<evidence type="ECO:0000256" key="1">
    <source>
        <dbReference type="ARBA" id="ARBA00023125"/>
    </source>
</evidence>
<name>A0ABP7B983_9ACTN</name>
<reference evidence="4" key="1">
    <citation type="journal article" date="2019" name="Int. J. Syst. Evol. Microbiol.">
        <title>The Global Catalogue of Microorganisms (GCM) 10K type strain sequencing project: providing services to taxonomists for standard genome sequencing and annotation.</title>
        <authorList>
            <consortium name="The Broad Institute Genomics Platform"/>
            <consortium name="The Broad Institute Genome Sequencing Center for Infectious Disease"/>
            <person name="Wu L."/>
            <person name="Ma J."/>
        </authorList>
    </citation>
    <scope>NUCLEOTIDE SEQUENCE [LARGE SCALE GENOMIC DNA]</scope>
    <source>
        <strain evidence="4">JCM 16904</strain>
    </source>
</reference>
<evidence type="ECO:0000259" key="2">
    <source>
        <dbReference type="PROSITE" id="PS50937"/>
    </source>
</evidence>
<protein>
    <submittedName>
        <fullName evidence="3">MerR family transcriptional regulator</fullName>
    </submittedName>
</protein>
<dbReference type="EMBL" id="BAAAZP010000019">
    <property type="protein sequence ID" value="GAA3651981.1"/>
    <property type="molecule type" value="Genomic_DNA"/>
</dbReference>
<dbReference type="PANTHER" id="PTHR30204">
    <property type="entry name" value="REDOX-CYCLING DRUG-SENSING TRANSCRIPTIONAL ACTIVATOR SOXR"/>
    <property type="match status" value="1"/>
</dbReference>
<keyword evidence="4" id="KW-1185">Reference proteome</keyword>
<dbReference type="SUPFAM" id="SSF46955">
    <property type="entry name" value="Putative DNA-binding domain"/>
    <property type="match status" value="1"/>
</dbReference>
<keyword evidence="1" id="KW-0238">DNA-binding</keyword>
<dbReference type="SMART" id="SM00422">
    <property type="entry name" value="HTH_MERR"/>
    <property type="match status" value="1"/>
</dbReference>
<accession>A0ABP7B983</accession>
<dbReference type="Gene3D" id="1.10.1660.10">
    <property type="match status" value="1"/>
</dbReference>
<dbReference type="InterPro" id="IPR047057">
    <property type="entry name" value="MerR_fam"/>
</dbReference>
<dbReference type="CDD" id="cd00592">
    <property type="entry name" value="HTH_MerR-like"/>
    <property type="match status" value="1"/>
</dbReference>
<dbReference type="PANTHER" id="PTHR30204:SF93">
    <property type="entry name" value="HTH MERR-TYPE DOMAIN-CONTAINING PROTEIN"/>
    <property type="match status" value="1"/>
</dbReference>
<dbReference type="InterPro" id="IPR000551">
    <property type="entry name" value="MerR-type_HTH_dom"/>
</dbReference>
<dbReference type="Pfam" id="PF13411">
    <property type="entry name" value="MerR_1"/>
    <property type="match status" value="1"/>
</dbReference>
<evidence type="ECO:0000313" key="3">
    <source>
        <dbReference type="EMBL" id="GAA3651981.1"/>
    </source>
</evidence>
<dbReference type="Proteomes" id="UP001500902">
    <property type="component" value="Unassembled WGS sequence"/>
</dbReference>
<gene>
    <name evidence="3" type="ORF">GCM10022224_013560</name>
</gene>
<proteinExistence type="predicted"/>
<comment type="caution">
    <text evidence="3">The sequence shown here is derived from an EMBL/GenBank/DDBJ whole genome shotgun (WGS) entry which is preliminary data.</text>
</comment>
<feature type="domain" description="HTH merR-type" evidence="2">
    <location>
        <begin position="7"/>
        <end position="75"/>
    </location>
</feature>
<dbReference type="PROSITE" id="PS50937">
    <property type="entry name" value="HTH_MERR_2"/>
    <property type="match status" value="1"/>
</dbReference>